<name>A0AAW0G5S4_9APHY</name>
<accession>A0AAW0G5S4</accession>
<sequence>MVDEDIWRSSNASNGLSTLDEVIQSCKTAGFNQNKVCIHVTSKPRFWAKYGFYVTRGEGLTQAHIAEIANIDPVPCVRVPEVYVIFSCRQCVYILMELSEGRNMRGGSMERLRWKLLSKPFYV</sequence>
<proteinExistence type="predicted"/>
<gene>
    <name evidence="1" type="ORF">QCA50_010988</name>
</gene>
<dbReference type="EMBL" id="JASBNA010000019">
    <property type="protein sequence ID" value="KAK7685644.1"/>
    <property type="molecule type" value="Genomic_DNA"/>
</dbReference>
<evidence type="ECO:0000313" key="2">
    <source>
        <dbReference type="Proteomes" id="UP001385951"/>
    </source>
</evidence>
<protein>
    <submittedName>
        <fullName evidence="1">Uncharacterized protein</fullName>
    </submittedName>
</protein>
<organism evidence="1 2">
    <name type="scientific">Cerrena zonata</name>
    <dbReference type="NCBI Taxonomy" id="2478898"/>
    <lineage>
        <taxon>Eukaryota</taxon>
        <taxon>Fungi</taxon>
        <taxon>Dikarya</taxon>
        <taxon>Basidiomycota</taxon>
        <taxon>Agaricomycotina</taxon>
        <taxon>Agaricomycetes</taxon>
        <taxon>Polyporales</taxon>
        <taxon>Cerrenaceae</taxon>
        <taxon>Cerrena</taxon>
    </lineage>
</organism>
<comment type="caution">
    <text evidence="1">The sequence shown here is derived from an EMBL/GenBank/DDBJ whole genome shotgun (WGS) entry which is preliminary data.</text>
</comment>
<keyword evidence="2" id="KW-1185">Reference proteome</keyword>
<evidence type="ECO:0000313" key="1">
    <source>
        <dbReference type="EMBL" id="KAK7685644.1"/>
    </source>
</evidence>
<dbReference type="Proteomes" id="UP001385951">
    <property type="component" value="Unassembled WGS sequence"/>
</dbReference>
<dbReference type="AlphaFoldDB" id="A0AAW0G5S4"/>
<reference evidence="1 2" key="1">
    <citation type="submission" date="2022-09" db="EMBL/GenBank/DDBJ databases">
        <authorList>
            <person name="Palmer J.M."/>
        </authorList>
    </citation>
    <scope>NUCLEOTIDE SEQUENCE [LARGE SCALE GENOMIC DNA]</scope>
    <source>
        <strain evidence="1 2">DSM 7382</strain>
    </source>
</reference>